<evidence type="ECO:0000256" key="1">
    <source>
        <dbReference type="ARBA" id="ARBA00004609"/>
    </source>
</evidence>
<accession>A0A4S4D0E3</accession>
<keyword evidence="4" id="KW-0732">Signal</keyword>
<evidence type="ECO:0008006" key="9">
    <source>
        <dbReference type="Google" id="ProtNLM"/>
    </source>
</evidence>
<evidence type="ECO:0000256" key="6">
    <source>
        <dbReference type="SAM" id="MobiDB-lite"/>
    </source>
</evidence>
<comment type="caution">
    <text evidence="7">The sequence shown here is derived from an EMBL/GenBank/DDBJ whole genome shotgun (WGS) entry which is preliminary data.</text>
</comment>
<keyword evidence="2" id="KW-1003">Cell membrane</keyword>
<keyword evidence="3" id="KW-0336">GPI-anchor</keyword>
<protein>
    <recommendedName>
        <fullName evidence="9">FAS1 domain-containing protein</fullName>
    </recommendedName>
</protein>
<keyword evidence="3" id="KW-0449">Lipoprotein</keyword>
<reference evidence="7 8" key="1">
    <citation type="journal article" date="2018" name="Proc. Natl. Acad. Sci. U.S.A.">
        <title>Draft genome sequence of Camellia sinensis var. sinensis provides insights into the evolution of the tea genome and tea quality.</title>
        <authorList>
            <person name="Wei C."/>
            <person name="Yang H."/>
            <person name="Wang S."/>
            <person name="Zhao J."/>
            <person name="Liu C."/>
            <person name="Gao L."/>
            <person name="Xia E."/>
            <person name="Lu Y."/>
            <person name="Tai Y."/>
            <person name="She G."/>
            <person name="Sun J."/>
            <person name="Cao H."/>
            <person name="Tong W."/>
            <person name="Gao Q."/>
            <person name="Li Y."/>
            <person name="Deng W."/>
            <person name="Jiang X."/>
            <person name="Wang W."/>
            <person name="Chen Q."/>
            <person name="Zhang S."/>
            <person name="Li H."/>
            <person name="Wu J."/>
            <person name="Wang P."/>
            <person name="Li P."/>
            <person name="Shi C."/>
            <person name="Zheng F."/>
            <person name="Jian J."/>
            <person name="Huang B."/>
            <person name="Shan D."/>
            <person name="Shi M."/>
            <person name="Fang C."/>
            <person name="Yue Y."/>
            <person name="Li F."/>
            <person name="Li D."/>
            <person name="Wei S."/>
            <person name="Han B."/>
            <person name="Jiang C."/>
            <person name="Yin Y."/>
            <person name="Xia T."/>
            <person name="Zhang Z."/>
            <person name="Bennetzen J.L."/>
            <person name="Zhao S."/>
            <person name="Wan X."/>
        </authorList>
    </citation>
    <scope>NUCLEOTIDE SEQUENCE [LARGE SCALE GENOMIC DNA]</scope>
    <source>
        <strain evidence="8">cv. Shuchazao</strain>
        <tissue evidence="7">Leaf</tissue>
    </source>
</reference>
<dbReference type="PANTHER" id="PTHR32077:SF65">
    <property type="entry name" value="FASCICLIN-LIKE ARABINOGALACTAN PROTEIN 11"/>
    <property type="match status" value="1"/>
</dbReference>
<dbReference type="GO" id="GO:0098552">
    <property type="term" value="C:side of membrane"/>
    <property type="evidence" value="ECO:0007669"/>
    <property type="project" value="UniProtKB-KW"/>
</dbReference>
<dbReference type="Proteomes" id="UP000306102">
    <property type="component" value="Unassembled WGS sequence"/>
</dbReference>
<sequence length="317" mass="34645">MGNGKVILNSDSIVEEHKLKPSGLPFLQLRDWLDLSLNYSVPFSLLILSRAFIVSGKVKPEEAIQATLSSLPDEVVDIVGVTTLTLRSTTFQLAGNTVQYPMNVTTAGNLVNIRTGIVNTTVTGTVYSDNQLAVYQVDRVLLPLSFFVSISPALVPSKPVKKAPSPVSDESASSTDASVQASDVVPHRALNVVVCFAGLVIARVHSFRCCSNNNNNNNNKPKPTQTPQLLKIAVTGLTELLRLFSSGQDRMDIVNDVQRYEVSVSSIDDVVMILNSDYENAYFVTVSNGERERETKKKKQKTTPDEKKKKAPAKHKA</sequence>
<evidence type="ECO:0000256" key="3">
    <source>
        <dbReference type="ARBA" id="ARBA00022622"/>
    </source>
</evidence>
<evidence type="ECO:0000256" key="5">
    <source>
        <dbReference type="ARBA" id="ARBA00023136"/>
    </source>
</evidence>
<proteinExistence type="predicted"/>
<keyword evidence="3" id="KW-0325">Glycoprotein</keyword>
<gene>
    <name evidence="7" type="ORF">TEA_007083</name>
</gene>
<dbReference type="EMBL" id="SDRB02013339">
    <property type="protein sequence ID" value="THF95173.1"/>
    <property type="molecule type" value="Genomic_DNA"/>
</dbReference>
<dbReference type="STRING" id="542762.A0A4S4D0E3"/>
<dbReference type="PANTHER" id="PTHR32077">
    <property type="entry name" value="FASCICLIN-LIKE ARABINOGALACTAN PROTEIN"/>
    <property type="match status" value="1"/>
</dbReference>
<comment type="subcellular location">
    <subcellularLocation>
        <location evidence="1">Cell membrane</location>
        <topology evidence="1">Lipid-anchor</topology>
        <topology evidence="1">GPI-anchor</topology>
    </subcellularLocation>
</comment>
<dbReference type="AlphaFoldDB" id="A0A4S4D0E3"/>
<keyword evidence="5" id="KW-0472">Membrane</keyword>
<evidence type="ECO:0000313" key="7">
    <source>
        <dbReference type="EMBL" id="THF95173.1"/>
    </source>
</evidence>
<name>A0A4S4D0E3_CAMSN</name>
<evidence type="ECO:0000313" key="8">
    <source>
        <dbReference type="Proteomes" id="UP000306102"/>
    </source>
</evidence>
<organism evidence="7 8">
    <name type="scientific">Camellia sinensis var. sinensis</name>
    <name type="common">China tea</name>
    <dbReference type="NCBI Taxonomy" id="542762"/>
    <lineage>
        <taxon>Eukaryota</taxon>
        <taxon>Viridiplantae</taxon>
        <taxon>Streptophyta</taxon>
        <taxon>Embryophyta</taxon>
        <taxon>Tracheophyta</taxon>
        <taxon>Spermatophyta</taxon>
        <taxon>Magnoliopsida</taxon>
        <taxon>eudicotyledons</taxon>
        <taxon>Gunneridae</taxon>
        <taxon>Pentapetalae</taxon>
        <taxon>asterids</taxon>
        <taxon>Ericales</taxon>
        <taxon>Theaceae</taxon>
        <taxon>Camellia</taxon>
    </lineage>
</organism>
<evidence type="ECO:0000256" key="2">
    <source>
        <dbReference type="ARBA" id="ARBA00022475"/>
    </source>
</evidence>
<dbReference type="GO" id="GO:0009834">
    <property type="term" value="P:plant-type secondary cell wall biogenesis"/>
    <property type="evidence" value="ECO:0007669"/>
    <property type="project" value="TreeGrafter"/>
</dbReference>
<dbReference type="InterPro" id="IPR045003">
    <property type="entry name" value="FLA_A"/>
</dbReference>
<evidence type="ECO:0000256" key="4">
    <source>
        <dbReference type="ARBA" id="ARBA00022729"/>
    </source>
</evidence>
<keyword evidence="8" id="KW-1185">Reference proteome</keyword>
<dbReference type="GO" id="GO:0005886">
    <property type="term" value="C:plasma membrane"/>
    <property type="evidence" value="ECO:0007669"/>
    <property type="project" value="UniProtKB-SubCell"/>
</dbReference>
<feature type="region of interest" description="Disordered" evidence="6">
    <location>
        <begin position="288"/>
        <end position="317"/>
    </location>
</feature>